<dbReference type="EMBL" id="CAFB01000011">
    <property type="protein sequence ID" value="CCD28637.1"/>
    <property type="molecule type" value="Genomic_DNA"/>
</dbReference>
<evidence type="ECO:0000256" key="1">
    <source>
        <dbReference type="SAM" id="Phobius"/>
    </source>
</evidence>
<comment type="caution">
    <text evidence="2">The sequence shown here is derived from an EMBL/GenBank/DDBJ whole genome shotgun (WGS) entry which is preliminary data.</text>
</comment>
<keyword evidence="1" id="KW-1133">Transmembrane helix</keyword>
<dbReference type="Proteomes" id="UP000054051">
    <property type="component" value="Unassembled WGS sequence"/>
</dbReference>
<keyword evidence="1" id="KW-0472">Membrane</keyword>
<sequence>MGRRPEHRRLEPFVRALNDGAQYSGFTLFASAYAGFIKYLERVDAYRLSNTIWMEFMPTLIYPYHINDTYLWIFQQEHREKASKRPS</sequence>
<proteinExistence type="predicted"/>
<gene>
    <name evidence="2" type="ORF">CAGGBEG34_100030</name>
</gene>
<dbReference type="STRING" id="1070319.CAGGBEG34_100030"/>
<name>G2J797_9BURK</name>
<accession>G2J797</accession>
<dbReference type="AlphaFoldDB" id="G2J797"/>
<evidence type="ECO:0000313" key="3">
    <source>
        <dbReference type="Proteomes" id="UP000054051"/>
    </source>
</evidence>
<organism evidence="2 3">
    <name type="scientific">Candidatus Glomeribacter gigasporarum BEG34</name>
    <dbReference type="NCBI Taxonomy" id="1070319"/>
    <lineage>
        <taxon>Bacteria</taxon>
        <taxon>Pseudomonadati</taxon>
        <taxon>Pseudomonadota</taxon>
        <taxon>Betaproteobacteria</taxon>
        <taxon>Burkholderiales</taxon>
        <taxon>Burkholderiaceae</taxon>
        <taxon>Candidatus Glomeribacter</taxon>
    </lineage>
</organism>
<keyword evidence="1" id="KW-0812">Transmembrane</keyword>
<evidence type="ECO:0000313" key="2">
    <source>
        <dbReference type="EMBL" id="CCD28637.1"/>
    </source>
</evidence>
<feature type="transmembrane region" description="Helical" evidence="1">
    <location>
        <begin position="20"/>
        <end position="40"/>
    </location>
</feature>
<protein>
    <submittedName>
        <fullName evidence="2">Uncharacterized protein</fullName>
    </submittedName>
</protein>
<keyword evidence="3" id="KW-1185">Reference proteome</keyword>
<reference evidence="2 3" key="1">
    <citation type="submission" date="2011-08" db="EMBL/GenBank/DDBJ databases">
        <title>The genome of the obligate endobacterium of an arbuscular mycorrhizal fungus reveals an interphylum network of nutritional interactions.</title>
        <authorList>
            <person name="Ghignone S."/>
            <person name="Salvioli A."/>
            <person name="Anca I."/>
            <person name="Lumini E."/>
            <person name="Ortu G."/>
            <person name="Petiti L."/>
            <person name="Cruveiller S."/>
            <person name="Bianciotto V."/>
            <person name="Piffanelli P."/>
            <person name="Lanfranco L."/>
            <person name="Bonfante P."/>
        </authorList>
    </citation>
    <scope>NUCLEOTIDE SEQUENCE [LARGE SCALE GENOMIC DNA]</scope>
    <source>
        <strain evidence="2 3">BEG34</strain>
    </source>
</reference>